<dbReference type="AlphaFoldDB" id="A0A9W6U2M6"/>
<evidence type="ECO:0000313" key="1">
    <source>
        <dbReference type="EMBL" id="GMF24750.1"/>
    </source>
</evidence>
<comment type="caution">
    <text evidence="1">The sequence shown here is derived from an EMBL/GenBank/DDBJ whole genome shotgun (WGS) entry which is preliminary data.</text>
</comment>
<gene>
    <name evidence="1" type="ORF">Plil01_001016600</name>
</gene>
<accession>A0A9W6U2M6</accession>
<organism evidence="1 2">
    <name type="scientific">Phytophthora lilii</name>
    <dbReference type="NCBI Taxonomy" id="2077276"/>
    <lineage>
        <taxon>Eukaryota</taxon>
        <taxon>Sar</taxon>
        <taxon>Stramenopiles</taxon>
        <taxon>Oomycota</taxon>
        <taxon>Peronosporomycetes</taxon>
        <taxon>Peronosporales</taxon>
        <taxon>Peronosporaceae</taxon>
        <taxon>Phytophthora</taxon>
    </lineage>
</organism>
<dbReference type="Proteomes" id="UP001165083">
    <property type="component" value="Unassembled WGS sequence"/>
</dbReference>
<sequence>MKTEFLVQLDGAGTKAKDIILVVGMVASSEHFQQYCGSNTLLLVLQVQQTDLKSLMKQHVDDLSSACTFRSHRSRPDLI</sequence>
<evidence type="ECO:0000313" key="2">
    <source>
        <dbReference type="Proteomes" id="UP001165083"/>
    </source>
</evidence>
<name>A0A9W6U2M6_9STRA</name>
<keyword evidence="2" id="KW-1185">Reference proteome</keyword>
<protein>
    <submittedName>
        <fullName evidence="1">Unnamed protein product</fullName>
    </submittedName>
</protein>
<proteinExistence type="predicted"/>
<reference evidence="1" key="1">
    <citation type="submission" date="2023-04" db="EMBL/GenBank/DDBJ databases">
        <title>Phytophthora lilii NBRC 32176.</title>
        <authorList>
            <person name="Ichikawa N."/>
            <person name="Sato H."/>
            <person name="Tonouchi N."/>
        </authorList>
    </citation>
    <scope>NUCLEOTIDE SEQUENCE</scope>
    <source>
        <strain evidence="1">NBRC 32176</strain>
    </source>
</reference>
<dbReference type="EMBL" id="BSXW01000527">
    <property type="protein sequence ID" value="GMF24750.1"/>
    <property type="molecule type" value="Genomic_DNA"/>
</dbReference>